<accession>A0ABQ9KPY2</accession>
<dbReference type="PANTHER" id="PTHR34130:SF3">
    <property type="entry name" value="DUF1645 FAMILY PROTEIN"/>
    <property type="match status" value="1"/>
</dbReference>
<evidence type="ECO:0000256" key="1">
    <source>
        <dbReference type="SAM" id="MobiDB-lite"/>
    </source>
</evidence>
<reference evidence="2" key="1">
    <citation type="journal article" date="2023" name="Plant Biotechnol. J.">
        <title>Chromosome-level wild Hevea brasiliensis genome provides new tools for genomic-assisted breeding and valuable loci to elevate rubber yield.</title>
        <authorList>
            <person name="Cheng H."/>
            <person name="Song X."/>
            <person name="Hu Y."/>
            <person name="Wu T."/>
            <person name="Yang Q."/>
            <person name="An Z."/>
            <person name="Feng S."/>
            <person name="Deng Z."/>
            <person name="Wu W."/>
            <person name="Zeng X."/>
            <person name="Tu M."/>
            <person name="Wang X."/>
            <person name="Huang H."/>
        </authorList>
    </citation>
    <scope>NUCLEOTIDE SEQUENCE</scope>
    <source>
        <strain evidence="2">MT/VB/25A 57/8</strain>
    </source>
</reference>
<organism evidence="2 3">
    <name type="scientific">Hevea brasiliensis</name>
    <name type="common">Para rubber tree</name>
    <name type="synonym">Siphonia brasiliensis</name>
    <dbReference type="NCBI Taxonomy" id="3981"/>
    <lineage>
        <taxon>Eukaryota</taxon>
        <taxon>Viridiplantae</taxon>
        <taxon>Streptophyta</taxon>
        <taxon>Embryophyta</taxon>
        <taxon>Tracheophyta</taxon>
        <taxon>Spermatophyta</taxon>
        <taxon>Magnoliopsida</taxon>
        <taxon>eudicotyledons</taxon>
        <taxon>Gunneridae</taxon>
        <taxon>Pentapetalae</taxon>
        <taxon>rosids</taxon>
        <taxon>fabids</taxon>
        <taxon>Malpighiales</taxon>
        <taxon>Euphorbiaceae</taxon>
        <taxon>Crotonoideae</taxon>
        <taxon>Micrandreae</taxon>
        <taxon>Hevea</taxon>
    </lineage>
</organism>
<proteinExistence type="predicted"/>
<keyword evidence="3" id="KW-1185">Reference proteome</keyword>
<feature type="region of interest" description="Disordered" evidence="1">
    <location>
        <begin position="1"/>
        <end position="54"/>
    </location>
</feature>
<comment type="caution">
    <text evidence="2">The sequence shown here is derived from an EMBL/GenBank/DDBJ whole genome shotgun (WGS) entry which is preliminary data.</text>
</comment>
<dbReference type="EMBL" id="JARPOI010000017">
    <property type="protein sequence ID" value="KAJ9141403.1"/>
    <property type="molecule type" value="Genomic_DNA"/>
</dbReference>
<feature type="compositionally biased region" description="Basic and acidic residues" evidence="1">
    <location>
        <begin position="97"/>
        <end position="111"/>
    </location>
</feature>
<dbReference type="PANTHER" id="PTHR34130">
    <property type="entry name" value="OS08G0243800 PROTEIN"/>
    <property type="match status" value="1"/>
</dbReference>
<feature type="compositionally biased region" description="Low complexity" evidence="1">
    <location>
        <begin position="112"/>
        <end position="125"/>
    </location>
</feature>
<protein>
    <submittedName>
        <fullName evidence="2">Uncharacterized protein</fullName>
    </submittedName>
</protein>
<feature type="region of interest" description="Disordered" evidence="1">
    <location>
        <begin position="93"/>
        <end position="134"/>
    </location>
</feature>
<gene>
    <name evidence="2" type="ORF">P3X46_031942</name>
</gene>
<evidence type="ECO:0000313" key="3">
    <source>
        <dbReference type="Proteomes" id="UP001174677"/>
    </source>
</evidence>
<feature type="compositionally biased region" description="Acidic residues" evidence="1">
    <location>
        <begin position="13"/>
        <end position="23"/>
    </location>
</feature>
<evidence type="ECO:0000313" key="2">
    <source>
        <dbReference type="EMBL" id="KAJ9141403.1"/>
    </source>
</evidence>
<name>A0ABQ9KPY2_HEVBR</name>
<sequence length="265" mass="30470">MGEYTGLHRHREEEEDDDEEEEALSLCDLPLEDDSKEMISNRSTHSRRSSSEPPEFFEFFSDLSSEMCSAEDIIFCGKLVPLNKELSPPIQTVKSHLQQDKQRNSFRRRSESLSGLHSSVSRSNSINTTKLMMRNSRSLDYRKLESFSTSRTSRESDNNIHRNSSVKNIGKVDEMVKKTAKPRWYVLMFGVVKPPREMELKDIKSRQIRRNSSTMMFPPPLSDTVKKPPIGKGSCKLLSVLSCRDHTSVAVTTSFYMPRHKTDSR</sequence>
<dbReference type="Proteomes" id="UP001174677">
    <property type="component" value="Chromosome 17"/>
</dbReference>